<dbReference type="RefSeq" id="WP_069152837.1">
    <property type="nucleotide sequence ID" value="NZ_MCGH01000002.1"/>
</dbReference>
<dbReference type="EC" id="6.2.1.30" evidence="1"/>
<sequence length="438" mass="50981">MSIALIKKLNEKTPYWLKRPFAKVIRKRLVENNIFKETYALLKMGDGMSSEEKHKWQVEQLKSLLVYAYENTEYYHHIFDEIKLDPNSVENLEILEKIPILDKKTLAESLNSISSANILDYYTVTTGGTCGKPTKVFMEKNAIYKEWAFVYHYWSKFGYDFYKSKLATFRGVDLGEKICEINPLYSEIRLNPFRMNRDNIEAYINRIDKYGADFIYGYPSVIYNFCRLSKEKKISLKGKYKAAFLISENLYQFQRELIQEVLSCKMAMFYGHSERAVFAEEYNNGYKFNSFYGITEFIKSGELIVTGFINMKTPLIRYIVDDEVQLISPSTFSITGHWKSEVLYGKNGERVSMATINFHNDTFENTTGYQLIQSEVGVFVINVTSERKLSMDELNRISQRMNLKVGSGFSCTAKQVDTLELTSRGKYKLLVQNCKNEI</sequence>
<dbReference type="InterPro" id="IPR042099">
    <property type="entry name" value="ANL_N_sf"/>
</dbReference>
<protein>
    <submittedName>
        <fullName evidence="1">Phenylacetate-coenzyme A ligase</fullName>
        <ecNumber evidence="1">6.2.1.30</ecNumber>
    </submittedName>
</protein>
<comment type="caution">
    <text evidence="1">The sequence shown here is derived from an EMBL/GenBank/DDBJ whole genome shotgun (WGS) entry which is preliminary data.</text>
</comment>
<dbReference type="Proteomes" id="UP000094067">
    <property type="component" value="Unassembled WGS sequence"/>
</dbReference>
<dbReference type="Gene3D" id="3.40.50.12780">
    <property type="entry name" value="N-terminal domain of ligase-like"/>
    <property type="match status" value="1"/>
</dbReference>
<name>A0A1E3AEK7_9FIRM</name>
<proteinExistence type="predicted"/>
<evidence type="ECO:0000313" key="2">
    <source>
        <dbReference type="Proteomes" id="UP000094067"/>
    </source>
</evidence>
<dbReference type="InterPro" id="IPR053158">
    <property type="entry name" value="CapK_Type1_Caps_Biosynth"/>
</dbReference>
<dbReference type="AlphaFoldDB" id="A0A1E3AEK7"/>
<dbReference type="SUPFAM" id="SSF56801">
    <property type="entry name" value="Acetyl-CoA synthetase-like"/>
    <property type="match status" value="1"/>
</dbReference>
<organism evidence="1 2">
    <name type="scientific">Eisenbergiella tayi</name>
    <dbReference type="NCBI Taxonomy" id="1432052"/>
    <lineage>
        <taxon>Bacteria</taxon>
        <taxon>Bacillati</taxon>
        <taxon>Bacillota</taxon>
        <taxon>Clostridia</taxon>
        <taxon>Lachnospirales</taxon>
        <taxon>Lachnospiraceae</taxon>
        <taxon>Eisenbergiella</taxon>
    </lineage>
</organism>
<gene>
    <name evidence="1" type="ORF">BEI61_02999</name>
</gene>
<accession>A0A1E3AEK7</accession>
<dbReference type="EMBL" id="MCGH01000002">
    <property type="protein sequence ID" value="ODM07109.1"/>
    <property type="molecule type" value="Genomic_DNA"/>
</dbReference>
<dbReference type="GO" id="GO:0047475">
    <property type="term" value="F:phenylacetate-CoA ligase activity"/>
    <property type="evidence" value="ECO:0007669"/>
    <property type="project" value="UniProtKB-EC"/>
</dbReference>
<reference evidence="1 2" key="1">
    <citation type="submission" date="2016-07" db="EMBL/GenBank/DDBJ databases">
        <title>Characterization of isolates of Eisenbergiella tayi derived from blood cultures, using whole genome sequencing.</title>
        <authorList>
            <person name="Burdz T."/>
            <person name="Wiebe D."/>
            <person name="Huynh C."/>
            <person name="Bernard K."/>
        </authorList>
    </citation>
    <scope>NUCLEOTIDE SEQUENCE [LARGE SCALE GENOMIC DNA]</scope>
    <source>
        <strain evidence="1 2">NML 110608</strain>
    </source>
</reference>
<dbReference type="PANTHER" id="PTHR36932">
    <property type="entry name" value="CAPSULAR POLYSACCHARIDE BIOSYNTHESIS PROTEIN"/>
    <property type="match status" value="1"/>
</dbReference>
<evidence type="ECO:0000313" key="1">
    <source>
        <dbReference type="EMBL" id="ODM07109.1"/>
    </source>
</evidence>
<keyword evidence="1" id="KW-0436">Ligase</keyword>
<dbReference type="PANTHER" id="PTHR36932:SF1">
    <property type="entry name" value="CAPSULAR POLYSACCHARIDE BIOSYNTHESIS PROTEIN"/>
    <property type="match status" value="1"/>
</dbReference>